<evidence type="ECO:0000313" key="4">
    <source>
        <dbReference type="Proteomes" id="UP000245839"/>
    </source>
</evidence>
<dbReference type="EMBL" id="UETC01000001">
    <property type="protein sequence ID" value="SSA38711.1"/>
    <property type="molecule type" value="Genomic_DNA"/>
</dbReference>
<sequence length="95" mass="10085">MAGGRPHVRLVADMLGIREVLIHPFAGRLSAFGMGLADIRALREGQISAPLREAEAGRVVLDRIAKAARAEVAAQGIAPPDIRVEATAHSVNVRE</sequence>
<dbReference type="Proteomes" id="UP000245839">
    <property type="component" value="Unassembled WGS sequence"/>
</dbReference>
<organism evidence="3 5">
    <name type="scientific">Jannaschia seohaensis</name>
    <dbReference type="NCBI Taxonomy" id="475081"/>
    <lineage>
        <taxon>Bacteria</taxon>
        <taxon>Pseudomonadati</taxon>
        <taxon>Pseudomonadota</taxon>
        <taxon>Alphaproteobacteria</taxon>
        <taxon>Rhodobacterales</taxon>
        <taxon>Roseobacteraceae</taxon>
        <taxon>Jannaschia</taxon>
    </lineage>
</organism>
<protein>
    <submittedName>
        <fullName evidence="3">5-oxoprolinase (ATP-hydrolysing)</fullName>
    </submittedName>
</protein>
<dbReference type="Pfam" id="PF01968">
    <property type="entry name" value="Hydantoinase_A"/>
    <property type="match status" value="1"/>
</dbReference>
<evidence type="ECO:0000313" key="5">
    <source>
        <dbReference type="Proteomes" id="UP000251571"/>
    </source>
</evidence>
<dbReference type="AlphaFoldDB" id="A0A2Y9A2E2"/>
<dbReference type="GO" id="GO:0016787">
    <property type="term" value="F:hydrolase activity"/>
    <property type="evidence" value="ECO:0007669"/>
    <property type="project" value="InterPro"/>
</dbReference>
<keyword evidence="4" id="KW-1185">Reference proteome</keyword>
<feature type="domain" description="Hydantoinase A/oxoprolinase" evidence="1">
    <location>
        <begin position="4"/>
        <end position="41"/>
    </location>
</feature>
<proteinExistence type="predicted"/>
<dbReference type="InterPro" id="IPR002821">
    <property type="entry name" value="Hydantoinase_A"/>
</dbReference>
<evidence type="ECO:0000259" key="1">
    <source>
        <dbReference type="Pfam" id="PF01968"/>
    </source>
</evidence>
<dbReference type="EMBL" id="QGDJ01000001">
    <property type="protein sequence ID" value="PWJ22433.1"/>
    <property type="molecule type" value="Genomic_DNA"/>
</dbReference>
<accession>A0A2Y9A2E2</accession>
<name>A0A2Y9A2E2_9RHOB</name>
<reference evidence="3 5" key="1">
    <citation type="submission" date="2016-10" db="EMBL/GenBank/DDBJ databases">
        <authorList>
            <person name="Cai Z."/>
        </authorList>
    </citation>
    <scope>NUCLEOTIDE SEQUENCE [LARGE SCALE GENOMIC DNA]</scope>
    <source>
        <strain evidence="3 5">DSM 25227</strain>
    </source>
</reference>
<gene>
    <name evidence="2" type="ORF">BCF38_101847</name>
    <name evidence="3" type="ORF">SAMN05421539_101847</name>
</gene>
<reference evidence="2 4" key="2">
    <citation type="submission" date="2018-03" db="EMBL/GenBank/DDBJ databases">
        <title>Genomic Encyclopedia of Archaeal and Bacterial Type Strains, Phase II (KMG-II): from individual species to whole genera.</title>
        <authorList>
            <person name="Goeker M."/>
        </authorList>
    </citation>
    <scope>NUCLEOTIDE SEQUENCE [LARGE SCALE GENOMIC DNA]</scope>
    <source>
        <strain evidence="2 4">DSM 25227</strain>
    </source>
</reference>
<evidence type="ECO:0000313" key="2">
    <source>
        <dbReference type="EMBL" id="PWJ22433.1"/>
    </source>
</evidence>
<dbReference type="Proteomes" id="UP000251571">
    <property type="component" value="Unassembled WGS sequence"/>
</dbReference>
<evidence type="ECO:0000313" key="3">
    <source>
        <dbReference type="EMBL" id="SSA38711.1"/>
    </source>
</evidence>